<keyword evidence="1" id="KW-0808">Transferase</keyword>
<evidence type="ECO:0000313" key="5">
    <source>
        <dbReference type="Proteomes" id="UP000054248"/>
    </source>
</evidence>
<organism evidence="4 5">
    <name type="scientific">Tulasnella calospora MUT 4182</name>
    <dbReference type="NCBI Taxonomy" id="1051891"/>
    <lineage>
        <taxon>Eukaryota</taxon>
        <taxon>Fungi</taxon>
        <taxon>Dikarya</taxon>
        <taxon>Basidiomycota</taxon>
        <taxon>Agaricomycotina</taxon>
        <taxon>Agaricomycetes</taxon>
        <taxon>Cantharellales</taxon>
        <taxon>Tulasnellaceae</taxon>
        <taxon>Tulasnella</taxon>
    </lineage>
</organism>
<dbReference type="Gene3D" id="3.40.50.11350">
    <property type="match status" value="1"/>
</dbReference>
<gene>
    <name evidence="4" type="ORF">M407DRAFT_65342</name>
</gene>
<dbReference type="STRING" id="1051891.A0A0C3QXA6"/>
<protein>
    <submittedName>
        <fullName evidence="4">Uncharacterized protein</fullName>
    </submittedName>
</protein>
<keyword evidence="3" id="KW-0119">Carbohydrate metabolism</keyword>
<evidence type="ECO:0000256" key="1">
    <source>
        <dbReference type="ARBA" id="ARBA00022679"/>
    </source>
</evidence>
<accession>A0A0C3QXA6</accession>
<dbReference type="Proteomes" id="UP000054248">
    <property type="component" value="Unassembled WGS sequence"/>
</dbReference>
<evidence type="ECO:0000256" key="2">
    <source>
        <dbReference type="ARBA" id="ARBA00023253"/>
    </source>
</evidence>
<name>A0A0C3QXA6_9AGAM</name>
<dbReference type="OrthoDB" id="423313at2759"/>
<keyword evidence="5" id="KW-1185">Reference proteome</keyword>
<sequence>MVRAQPSGGVVLDPSFYVNGPPTSKFRENLKPSFKYITAFDYGGFTNDYMVWCNMIYLAVISRRIPILGPLLPMKSHLGAGGKTIDFGEIFDLPRLSQAIQTPILQWSDVKKASGAETDFIGCWSLWPTVNKNAHEPHGSALPSFLHLGIVWTQAPNWIKLTHDGGFTASLSALAKMLLPEGRQQVLSTPEARAGVTYDGIPEEISAQLYPDDQLACFDILYWVGVTDTYEWEKHNHPVWELVGTNLHFTQNVEDIASEYLRRLFGMNGLNETEIPPYISVHVRHSDFLHQCGDVKLEDCAAPLSAYVRRVKQVQDELAIIHGPDSPLAKVQNVVVTSDERDPKWWTEVHNLGWLGTNKFDEEIGTKYGRWFPTVIDAVIQSRGKAFVGTQGSTMSDYAARRVQDWQHGPWKLVCVTFIAHYHSELSLFAWVLGEVEI</sequence>
<evidence type="ECO:0000256" key="3">
    <source>
        <dbReference type="ARBA" id="ARBA00023277"/>
    </source>
</evidence>
<keyword evidence="2" id="KW-0294">Fucose metabolism</keyword>
<proteinExistence type="predicted"/>
<dbReference type="Pfam" id="PF10250">
    <property type="entry name" value="O-FucT"/>
    <property type="match status" value="1"/>
</dbReference>
<dbReference type="InterPro" id="IPR019378">
    <property type="entry name" value="GDP-Fuc_O-FucTrfase"/>
</dbReference>
<reference evidence="4 5" key="1">
    <citation type="submission" date="2014-04" db="EMBL/GenBank/DDBJ databases">
        <authorList>
            <consortium name="DOE Joint Genome Institute"/>
            <person name="Kuo A."/>
            <person name="Girlanda M."/>
            <person name="Perotto S."/>
            <person name="Kohler A."/>
            <person name="Nagy L.G."/>
            <person name="Floudas D."/>
            <person name="Copeland A."/>
            <person name="Barry K.W."/>
            <person name="Cichocki N."/>
            <person name="Veneault-Fourrey C."/>
            <person name="LaButti K."/>
            <person name="Lindquist E.A."/>
            <person name="Lipzen A."/>
            <person name="Lundell T."/>
            <person name="Morin E."/>
            <person name="Murat C."/>
            <person name="Sun H."/>
            <person name="Tunlid A."/>
            <person name="Henrissat B."/>
            <person name="Grigoriev I.V."/>
            <person name="Hibbett D.S."/>
            <person name="Martin F."/>
            <person name="Nordberg H.P."/>
            <person name="Cantor M.N."/>
            <person name="Hua S.X."/>
        </authorList>
    </citation>
    <scope>NUCLEOTIDE SEQUENCE [LARGE SCALE GENOMIC DNA]</scope>
    <source>
        <strain evidence="4 5">MUT 4182</strain>
    </source>
</reference>
<dbReference type="EMBL" id="KN822947">
    <property type="protein sequence ID" value="KIO33664.1"/>
    <property type="molecule type" value="Genomic_DNA"/>
</dbReference>
<dbReference type="AlphaFoldDB" id="A0A0C3QXA6"/>
<dbReference type="HOGENOM" id="CLU_032339_0_0_1"/>
<reference evidence="5" key="2">
    <citation type="submission" date="2015-01" db="EMBL/GenBank/DDBJ databases">
        <title>Evolutionary Origins and Diversification of the Mycorrhizal Mutualists.</title>
        <authorList>
            <consortium name="DOE Joint Genome Institute"/>
            <consortium name="Mycorrhizal Genomics Consortium"/>
            <person name="Kohler A."/>
            <person name="Kuo A."/>
            <person name="Nagy L.G."/>
            <person name="Floudas D."/>
            <person name="Copeland A."/>
            <person name="Barry K.W."/>
            <person name="Cichocki N."/>
            <person name="Veneault-Fourrey C."/>
            <person name="LaButti K."/>
            <person name="Lindquist E.A."/>
            <person name="Lipzen A."/>
            <person name="Lundell T."/>
            <person name="Morin E."/>
            <person name="Murat C."/>
            <person name="Riley R."/>
            <person name="Ohm R."/>
            <person name="Sun H."/>
            <person name="Tunlid A."/>
            <person name="Henrissat B."/>
            <person name="Grigoriev I.V."/>
            <person name="Hibbett D.S."/>
            <person name="Martin F."/>
        </authorList>
    </citation>
    <scope>NUCLEOTIDE SEQUENCE [LARGE SCALE GENOMIC DNA]</scope>
    <source>
        <strain evidence="5">MUT 4182</strain>
    </source>
</reference>
<dbReference type="GO" id="GO:0006004">
    <property type="term" value="P:fucose metabolic process"/>
    <property type="evidence" value="ECO:0007669"/>
    <property type="project" value="UniProtKB-KW"/>
</dbReference>
<dbReference type="GO" id="GO:0016740">
    <property type="term" value="F:transferase activity"/>
    <property type="evidence" value="ECO:0007669"/>
    <property type="project" value="UniProtKB-KW"/>
</dbReference>
<evidence type="ECO:0000313" key="4">
    <source>
        <dbReference type="EMBL" id="KIO33664.1"/>
    </source>
</evidence>
<dbReference type="CDD" id="cd11296">
    <property type="entry name" value="O-FucT_like"/>
    <property type="match status" value="1"/>
</dbReference>